<dbReference type="Pfam" id="PF25917">
    <property type="entry name" value="BSH_RND"/>
    <property type="match status" value="1"/>
</dbReference>
<name>A0A7X4GZ09_9BURK</name>
<evidence type="ECO:0000259" key="4">
    <source>
        <dbReference type="Pfam" id="PF25917"/>
    </source>
</evidence>
<evidence type="ECO:0000313" key="7">
    <source>
        <dbReference type="Proteomes" id="UP000469734"/>
    </source>
</evidence>
<feature type="coiled-coil region" evidence="2">
    <location>
        <begin position="104"/>
        <end position="169"/>
    </location>
</feature>
<gene>
    <name evidence="6" type="ORF">GTP56_03140</name>
</gene>
<dbReference type="Gene3D" id="2.40.420.20">
    <property type="match status" value="1"/>
</dbReference>
<dbReference type="PANTHER" id="PTHR30469">
    <property type="entry name" value="MULTIDRUG RESISTANCE PROTEIN MDTA"/>
    <property type="match status" value="1"/>
</dbReference>
<comment type="similarity">
    <text evidence="1">Belongs to the membrane fusion protein (MFP) (TC 8.A.1) family.</text>
</comment>
<protein>
    <submittedName>
        <fullName evidence="6">Efflux RND transporter periplasmic adaptor subunit</fullName>
    </submittedName>
</protein>
<dbReference type="SUPFAM" id="SSF111369">
    <property type="entry name" value="HlyD-like secretion proteins"/>
    <property type="match status" value="1"/>
</dbReference>
<accession>A0A7X4GZ09</accession>
<evidence type="ECO:0000259" key="5">
    <source>
        <dbReference type="Pfam" id="PF25954"/>
    </source>
</evidence>
<dbReference type="GO" id="GO:1990281">
    <property type="term" value="C:efflux pump complex"/>
    <property type="evidence" value="ECO:0007669"/>
    <property type="project" value="TreeGrafter"/>
</dbReference>
<dbReference type="Pfam" id="PF25876">
    <property type="entry name" value="HH_MFP_RND"/>
    <property type="match status" value="1"/>
</dbReference>
<dbReference type="AlphaFoldDB" id="A0A7X4GZ09"/>
<dbReference type="NCBIfam" id="TIGR01730">
    <property type="entry name" value="RND_mfp"/>
    <property type="match status" value="1"/>
</dbReference>
<dbReference type="InterPro" id="IPR006143">
    <property type="entry name" value="RND_pump_MFP"/>
</dbReference>
<dbReference type="EMBL" id="WWCR01000002">
    <property type="protein sequence ID" value="MYM71189.1"/>
    <property type="molecule type" value="Genomic_DNA"/>
</dbReference>
<comment type="caution">
    <text evidence="6">The sequence shown here is derived from an EMBL/GenBank/DDBJ whole genome shotgun (WGS) entry which is preliminary data.</text>
</comment>
<feature type="domain" description="Multidrug resistance protein MdtA-like alpha-helical hairpin" evidence="3">
    <location>
        <begin position="104"/>
        <end position="171"/>
    </location>
</feature>
<dbReference type="InterPro" id="IPR058624">
    <property type="entry name" value="MdtA-like_HH"/>
</dbReference>
<evidence type="ECO:0000259" key="3">
    <source>
        <dbReference type="Pfam" id="PF25876"/>
    </source>
</evidence>
<dbReference type="Gene3D" id="2.40.50.100">
    <property type="match status" value="1"/>
</dbReference>
<reference evidence="6 7" key="1">
    <citation type="submission" date="2019-12" db="EMBL/GenBank/DDBJ databases">
        <title>Novel species isolated from a subtropical stream in China.</title>
        <authorList>
            <person name="Lu H."/>
        </authorList>
    </citation>
    <scope>NUCLEOTIDE SEQUENCE [LARGE SCALE GENOMIC DNA]</scope>
    <source>
        <strain evidence="6 7">FT134W</strain>
    </source>
</reference>
<feature type="domain" description="CusB-like beta-barrel" evidence="5">
    <location>
        <begin position="216"/>
        <end position="288"/>
    </location>
</feature>
<dbReference type="Pfam" id="PF25954">
    <property type="entry name" value="Beta-barrel_RND_2"/>
    <property type="match status" value="1"/>
</dbReference>
<feature type="domain" description="Multidrug resistance protein MdtA-like barrel-sandwich hybrid" evidence="4">
    <location>
        <begin position="65"/>
        <end position="201"/>
    </location>
</feature>
<dbReference type="GO" id="GO:0015562">
    <property type="term" value="F:efflux transmembrane transporter activity"/>
    <property type="evidence" value="ECO:0007669"/>
    <property type="project" value="TreeGrafter"/>
</dbReference>
<dbReference type="InterPro" id="IPR058625">
    <property type="entry name" value="MdtA-like_BSH"/>
</dbReference>
<evidence type="ECO:0000256" key="2">
    <source>
        <dbReference type="SAM" id="Coils"/>
    </source>
</evidence>
<dbReference type="Gene3D" id="2.40.30.170">
    <property type="match status" value="1"/>
</dbReference>
<evidence type="ECO:0000313" key="6">
    <source>
        <dbReference type="EMBL" id="MYM71189.1"/>
    </source>
</evidence>
<sequence>MAFLTKKKIVLAVGLLVIGGGAAAYFSRNKAPVLEPPRFRTAAADTGNITQTVTATGTINPVALINIGSQVSGTVSELKADFNDHVTKGQVLLKLDPTIFNAQIRQADAQLASARASLKLAQATHQRNQSLLTQNYISPLALDQSKREVDVAQANIQLAQAQLARVQADLDNSVIRSPIDGVIIKRTIDLGQTVAASFTTPQLFQIARDLTKMQIDTSVSEADVGSLKEGQQARFVVDAYPDKEFNARMRQFRLAANVLNNVVTYNVVLDVDNKDELLKPGMTAQVRLLVGNRQNVLRVPTAALRFRLSDEEIEKQKRLAEAAAGKSASASASASAAATAATAATEAPQEDDASFRTKADLARTFRIYTLDAKNQPKALDVNIGLSNFRYTEVVSGDLKKGDKVITRAIGNDKEGGM</sequence>
<dbReference type="Proteomes" id="UP000469734">
    <property type="component" value="Unassembled WGS sequence"/>
</dbReference>
<keyword evidence="2" id="KW-0175">Coiled coil</keyword>
<dbReference type="RefSeq" id="WP_161048966.1">
    <property type="nucleotide sequence ID" value="NZ_WWCR01000002.1"/>
</dbReference>
<proteinExistence type="inferred from homology"/>
<dbReference type="Gene3D" id="1.10.287.470">
    <property type="entry name" value="Helix hairpin bin"/>
    <property type="match status" value="1"/>
</dbReference>
<evidence type="ECO:0000256" key="1">
    <source>
        <dbReference type="ARBA" id="ARBA00009477"/>
    </source>
</evidence>
<organism evidence="6 7">
    <name type="scientific">Duganella margarita</name>
    <dbReference type="NCBI Taxonomy" id="2692170"/>
    <lineage>
        <taxon>Bacteria</taxon>
        <taxon>Pseudomonadati</taxon>
        <taxon>Pseudomonadota</taxon>
        <taxon>Betaproteobacteria</taxon>
        <taxon>Burkholderiales</taxon>
        <taxon>Oxalobacteraceae</taxon>
        <taxon>Telluria group</taxon>
        <taxon>Duganella</taxon>
    </lineage>
</organism>
<dbReference type="InterPro" id="IPR058792">
    <property type="entry name" value="Beta-barrel_RND_2"/>
</dbReference>
<dbReference type="PANTHER" id="PTHR30469:SF33">
    <property type="entry name" value="SLR1207 PROTEIN"/>
    <property type="match status" value="1"/>
</dbReference>